<keyword evidence="6 8" id="KW-0472">Membrane</keyword>
<sequence>MGRLSIKISVLLMLGILLSLFIFNLDYFDVKHFSIHNLQRVKKNDIIKIIQQYQTQNILSINTKEIKQKLLENPEIEDVKIKRKLPNTLVIDVYEKQTAGLIRYLNSYIEIDKKGYVIRIEGDLRENSIIFNGLKVTQVAVGKRIITTDEFLLQKAIEVSQSLKKFNAFHTFKVKVIEILLKNVNDIELKMDKLTVKLGDGSEIDYKLKLLKSVYNKLPKNIEGVITLNSNGIATFSPNTGEDN</sequence>
<evidence type="ECO:0000313" key="10">
    <source>
        <dbReference type="EMBL" id="ADL42021.1"/>
    </source>
</evidence>
<evidence type="ECO:0000256" key="6">
    <source>
        <dbReference type="ARBA" id="ARBA00023136"/>
    </source>
</evidence>
<evidence type="ECO:0000256" key="8">
    <source>
        <dbReference type="SAM" id="Phobius"/>
    </source>
</evidence>
<keyword evidence="3" id="KW-0132">Cell division</keyword>
<accession>D9TJ39</accession>
<evidence type="ECO:0000259" key="9">
    <source>
        <dbReference type="PROSITE" id="PS51779"/>
    </source>
</evidence>
<evidence type="ECO:0000256" key="1">
    <source>
        <dbReference type="ARBA" id="ARBA00004370"/>
    </source>
</evidence>
<name>D9TJ39_CALOO</name>
<keyword evidence="4 8" id="KW-0812">Transmembrane</keyword>
<dbReference type="InterPro" id="IPR050487">
    <property type="entry name" value="FtsQ_DivIB"/>
</dbReference>
<dbReference type="OrthoDB" id="1953902at2"/>
<organism evidence="10 11">
    <name type="scientific">Caldicellulosiruptor obsidiansis (strain ATCC BAA-2073 / JCM 16842 / OB47)</name>
    <dbReference type="NCBI Taxonomy" id="608506"/>
    <lineage>
        <taxon>Bacteria</taxon>
        <taxon>Bacillati</taxon>
        <taxon>Bacillota</taxon>
        <taxon>Bacillota incertae sedis</taxon>
        <taxon>Caldicellulosiruptorales</taxon>
        <taxon>Caldicellulosiruptoraceae</taxon>
        <taxon>Caldicellulosiruptor</taxon>
    </lineage>
</organism>
<keyword evidence="2" id="KW-1003">Cell membrane</keyword>
<evidence type="ECO:0000313" key="11">
    <source>
        <dbReference type="Proteomes" id="UP000000347"/>
    </source>
</evidence>
<dbReference type="HOGENOM" id="CLU_047677_4_2_9"/>
<evidence type="ECO:0000256" key="4">
    <source>
        <dbReference type="ARBA" id="ARBA00022692"/>
    </source>
</evidence>
<dbReference type="KEGG" id="cob:COB47_0708"/>
<evidence type="ECO:0000256" key="2">
    <source>
        <dbReference type="ARBA" id="ARBA00022475"/>
    </source>
</evidence>
<dbReference type="STRING" id="608506.COB47_0708"/>
<dbReference type="GO" id="GO:0051301">
    <property type="term" value="P:cell division"/>
    <property type="evidence" value="ECO:0007669"/>
    <property type="project" value="UniProtKB-KW"/>
</dbReference>
<dbReference type="Pfam" id="PF08478">
    <property type="entry name" value="POTRA_1"/>
    <property type="match status" value="1"/>
</dbReference>
<dbReference type="PANTHER" id="PTHR37820:SF1">
    <property type="entry name" value="CELL DIVISION PROTEIN FTSQ"/>
    <property type="match status" value="1"/>
</dbReference>
<keyword evidence="5 8" id="KW-1133">Transmembrane helix</keyword>
<keyword evidence="7" id="KW-0131">Cell cycle</keyword>
<dbReference type="InterPro" id="IPR034746">
    <property type="entry name" value="POTRA"/>
</dbReference>
<dbReference type="Proteomes" id="UP000000347">
    <property type="component" value="Chromosome"/>
</dbReference>
<dbReference type="Gene3D" id="3.10.20.310">
    <property type="entry name" value="membrane protein fhac"/>
    <property type="match status" value="1"/>
</dbReference>
<dbReference type="AlphaFoldDB" id="D9TJ39"/>
<evidence type="ECO:0000256" key="5">
    <source>
        <dbReference type="ARBA" id="ARBA00022989"/>
    </source>
</evidence>
<dbReference type="InterPro" id="IPR013685">
    <property type="entry name" value="POTRA_FtsQ_type"/>
</dbReference>
<reference evidence="10 11" key="1">
    <citation type="journal article" date="2010" name="J. Bacteriol.">
        <title>Complete genome sequence of the cellulolytic thermophile Caldicellulosiruptor obsidiansis OB47T.</title>
        <authorList>
            <person name="Elkins J.G."/>
            <person name="Lochner A."/>
            <person name="Hamilton-Brehm S.D."/>
            <person name="Davenport K.W."/>
            <person name="Podar M."/>
            <person name="Brown S.D."/>
            <person name="Land M.L."/>
            <person name="Hauser L.J."/>
            <person name="Klingeman D.M."/>
            <person name="Raman B."/>
            <person name="Goodwin L.A."/>
            <person name="Tapia R."/>
            <person name="Meincke L.J."/>
            <person name="Detter J.C."/>
            <person name="Bruce D.C."/>
            <person name="Han C.S."/>
            <person name="Palumbo A.V."/>
            <person name="Cottingham R.W."/>
            <person name="Keller M."/>
            <person name="Graham D.E."/>
        </authorList>
    </citation>
    <scope>NUCLEOTIDE SEQUENCE [LARGE SCALE GENOMIC DNA]</scope>
    <source>
        <strain evidence="11">ATCC BAA-2073 / strain OB47</strain>
    </source>
</reference>
<evidence type="ECO:0000256" key="7">
    <source>
        <dbReference type="ARBA" id="ARBA00023306"/>
    </source>
</evidence>
<dbReference type="PROSITE" id="PS51779">
    <property type="entry name" value="POTRA"/>
    <property type="match status" value="1"/>
</dbReference>
<feature type="domain" description="POTRA" evidence="9">
    <location>
        <begin position="28"/>
        <end position="96"/>
    </location>
</feature>
<gene>
    <name evidence="10" type="ordered locus">COB47_0708</name>
</gene>
<dbReference type="RefSeq" id="WP_013290024.1">
    <property type="nucleotide sequence ID" value="NC_014392.1"/>
</dbReference>
<evidence type="ECO:0000256" key="3">
    <source>
        <dbReference type="ARBA" id="ARBA00022618"/>
    </source>
</evidence>
<dbReference type="EMBL" id="CP002164">
    <property type="protein sequence ID" value="ADL42021.1"/>
    <property type="molecule type" value="Genomic_DNA"/>
</dbReference>
<dbReference type="eggNOG" id="COG1589">
    <property type="taxonomic scope" value="Bacteria"/>
</dbReference>
<proteinExistence type="predicted"/>
<keyword evidence="11" id="KW-1185">Reference proteome</keyword>
<comment type="subcellular location">
    <subcellularLocation>
        <location evidence="1">Membrane</location>
    </subcellularLocation>
</comment>
<dbReference type="PANTHER" id="PTHR37820">
    <property type="entry name" value="CELL DIVISION PROTEIN DIVIB"/>
    <property type="match status" value="1"/>
</dbReference>
<feature type="transmembrane region" description="Helical" evidence="8">
    <location>
        <begin position="6"/>
        <end position="25"/>
    </location>
</feature>
<dbReference type="GO" id="GO:0005886">
    <property type="term" value="C:plasma membrane"/>
    <property type="evidence" value="ECO:0007669"/>
    <property type="project" value="TreeGrafter"/>
</dbReference>
<protein>
    <submittedName>
        <fullName evidence="10">Polypeptide-transport-associated domain protein FtsQ-type</fullName>
    </submittedName>
</protein>